<comment type="cofactor">
    <cofactor evidence="1">
        <name>L-ascorbate</name>
        <dbReference type="ChEBI" id="CHEBI:38290"/>
    </cofactor>
</comment>
<feature type="region of interest" description="Disordered" evidence="5">
    <location>
        <begin position="360"/>
        <end position="454"/>
    </location>
</feature>
<dbReference type="Proteomes" id="UP000492821">
    <property type="component" value="Unassembled WGS sequence"/>
</dbReference>
<feature type="compositionally biased region" description="Acidic residues" evidence="5">
    <location>
        <begin position="650"/>
        <end position="679"/>
    </location>
</feature>
<evidence type="ECO:0000256" key="3">
    <source>
        <dbReference type="ARBA" id="ARBA00022964"/>
    </source>
</evidence>
<dbReference type="WBParaSite" id="Pan_g2129.t1">
    <property type="protein sequence ID" value="Pan_g2129.t1"/>
    <property type="gene ID" value="Pan_g2129"/>
</dbReference>
<dbReference type="GO" id="GO:0005737">
    <property type="term" value="C:cytoplasm"/>
    <property type="evidence" value="ECO:0007669"/>
    <property type="project" value="TreeGrafter"/>
</dbReference>
<dbReference type="GO" id="GO:0031543">
    <property type="term" value="F:peptidyl-proline dioxygenase activity"/>
    <property type="evidence" value="ECO:0007669"/>
    <property type="project" value="TreeGrafter"/>
</dbReference>
<evidence type="ECO:0000256" key="5">
    <source>
        <dbReference type="SAM" id="MobiDB-lite"/>
    </source>
</evidence>
<keyword evidence="4" id="KW-0560">Oxidoreductase</keyword>
<dbReference type="Pfam" id="PF13661">
    <property type="entry name" value="2OG-FeII_Oxy_4"/>
    <property type="match status" value="1"/>
</dbReference>
<dbReference type="InterPro" id="IPR051842">
    <property type="entry name" value="uS12_prolyl_hydroxylase"/>
</dbReference>
<name>A0A7E4VHN2_PANRE</name>
<keyword evidence="2" id="KW-0847">Vitamin C</keyword>
<feature type="compositionally biased region" description="Acidic residues" evidence="5">
    <location>
        <begin position="793"/>
        <end position="808"/>
    </location>
</feature>
<feature type="domain" description="Prolyl 4-hydroxylase alpha subunit" evidence="6">
    <location>
        <begin position="43"/>
        <end position="222"/>
    </location>
</feature>
<dbReference type="AlphaFoldDB" id="A0A7E4VHN2"/>
<protein>
    <submittedName>
        <fullName evidence="8">P4Hc domain-containing protein</fullName>
    </submittedName>
</protein>
<evidence type="ECO:0000313" key="8">
    <source>
        <dbReference type="WBParaSite" id="Pan_g2129.t1"/>
    </source>
</evidence>
<dbReference type="PANTHER" id="PTHR12117:SF0">
    <property type="entry name" value="PROLYL 3-HYDROXYLASE OGFOD1"/>
    <property type="match status" value="1"/>
</dbReference>
<dbReference type="GO" id="GO:0031418">
    <property type="term" value="F:L-ascorbic acid binding"/>
    <property type="evidence" value="ECO:0007669"/>
    <property type="project" value="UniProtKB-KW"/>
</dbReference>
<dbReference type="SMART" id="SM00702">
    <property type="entry name" value="P4Hc"/>
    <property type="match status" value="1"/>
</dbReference>
<reference evidence="8" key="2">
    <citation type="submission" date="2020-10" db="UniProtKB">
        <authorList>
            <consortium name="WormBaseParasite"/>
        </authorList>
    </citation>
    <scope>IDENTIFICATION</scope>
</reference>
<feature type="compositionally biased region" description="Polar residues" evidence="5">
    <location>
        <begin position="604"/>
        <end position="614"/>
    </location>
</feature>
<evidence type="ECO:0000313" key="7">
    <source>
        <dbReference type="Proteomes" id="UP000492821"/>
    </source>
</evidence>
<feature type="region of interest" description="Disordered" evidence="5">
    <location>
        <begin position="571"/>
        <end position="808"/>
    </location>
</feature>
<evidence type="ECO:0000256" key="4">
    <source>
        <dbReference type="ARBA" id="ARBA00023002"/>
    </source>
</evidence>
<dbReference type="Pfam" id="PF10637">
    <property type="entry name" value="Ofd1_CTDD"/>
    <property type="match status" value="1"/>
</dbReference>
<accession>A0A7E4VHN2</accession>
<feature type="compositionally biased region" description="Acidic residues" evidence="5">
    <location>
        <begin position="573"/>
        <end position="601"/>
    </location>
</feature>
<dbReference type="InterPro" id="IPR039558">
    <property type="entry name" value="TPA1/OFD1_N"/>
</dbReference>
<dbReference type="InterPro" id="IPR019601">
    <property type="entry name" value="Oxoglutarate/Fe-dep_Oase_C"/>
</dbReference>
<dbReference type="GO" id="GO:0005506">
    <property type="term" value="F:iron ion binding"/>
    <property type="evidence" value="ECO:0007669"/>
    <property type="project" value="InterPro"/>
</dbReference>
<organism evidence="7 8">
    <name type="scientific">Panagrellus redivivus</name>
    <name type="common">Microworm</name>
    <dbReference type="NCBI Taxonomy" id="6233"/>
    <lineage>
        <taxon>Eukaryota</taxon>
        <taxon>Metazoa</taxon>
        <taxon>Ecdysozoa</taxon>
        <taxon>Nematoda</taxon>
        <taxon>Chromadorea</taxon>
        <taxon>Rhabditida</taxon>
        <taxon>Tylenchina</taxon>
        <taxon>Panagrolaimomorpha</taxon>
        <taxon>Panagrolaimoidea</taxon>
        <taxon>Panagrolaimidae</taxon>
        <taxon>Panagrellus</taxon>
    </lineage>
</organism>
<dbReference type="PANTHER" id="PTHR12117">
    <property type="entry name" value="HISTONE ACETYLTRANSFERASE COMPLEX"/>
    <property type="match status" value="1"/>
</dbReference>
<dbReference type="Gene3D" id="2.60.120.620">
    <property type="entry name" value="q2cbj1_9rhob like domain"/>
    <property type="match status" value="2"/>
</dbReference>
<feature type="compositionally biased region" description="Polar residues" evidence="5">
    <location>
        <begin position="431"/>
        <end position="441"/>
    </location>
</feature>
<evidence type="ECO:0000256" key="1">
    <source>
        <dbReference type="ARBA" id="ARBA00001961"/>
    </source>
</evidence>
<feature type="compositionally biased region" description="Acidic residues" evidence="5">
    <location>
        <begin position="706"/>
        <end position="715"/>
    </location>
</feature>
<keyword evidence="7" id="KW-1185">Reference proteome</keyword>
<dbReference type="InterPro" id="IPR006620">
    <property type="entry name" value="Pro_4_hyd_alph"/>
</dbReference>
<keyword evidence="3" id="KW-0223">Dioxygenase</keyword>
<reference evidence="7" key="1">
    <citation type="journal article" date="2013" name="Genetics">
        <title>The draft genome and transcriptome of Panagrellus redivivus are shaped by the harsh demands of a free-living lifestyle.</title>
        <authorList>
            <person name="Srinivasan J."/>
            <person name="Dillman A.R."/>
            <person name="Macchietto M.G."/>
            <person name="Heikkinen L."/>
            <person name="Lakso M."/>
            <person name="Fracchia K.M."/>
            <person name="Antoshechkin I."/>
            <person name="Mortazavi A."/>
            <person name="Wong G."/>
            <person name="Sternberg P.W."/>
        </authorList>
    </citation>
    <scope>NUCLEOTIDE SEQUENCE [LARGE SCALE GENOMIC DNA]</scope>
    <source>
        <strain evidence="7">MT8872</strain>
    </source>
</reference>
<proteinExistence type="predicted"/>
<evidence type="ECO:0000256" key="2">
    <source>
        <dbReference type="ARBA" id="ARBA00022896"/>
    </source>
</evidence>
<evidence type="ECO:0000259" key="6">
    <source>
        <dbReference type="SMART" id="SM00702"/>
    </source>
</evidence>
<dbReference type="GO" id="GO:0006449">
    <property type="term" value="P:regulation of translational termination"/>
    <property type="evidence" value="ECO:0007669"/>
    <property type="project" value="TreeGrafter"/>
</dbReference>
<sequence>MAQGPATFHEDLFELNPAFSNPEFRENVRNILAGNAPDSAPFPHFTLADFFVKPEALKALRNELKRAKWTAKANDLYSFWRTGELDKYNAEKFPALTAFALFMKTHVRELVMELTGCELTEKISVAGSRYDQTDVLLPHDDRMEERKFAFILYLTPEWEESYGGDLNLFNSDDRIEPTTIAKRITPRSNNFLFFDIRPQSWHSVGEVTAPKKQRLSLNGWFHCKVANINRNPAPLPPLNKLSPHESSSLDDVQLWVNGQWRNEADIENIQKVFAKRSEISIKHFVPTDTYAQALVDLKKAKFTHVGPPNLMNVEQLDESALAEGSLLKKLFVMARSDALTLLITQWTGLHLFDMNSLVESASEPSEGGDPPVPESSPSGDEAPPAANAKRARVDSGNGPEAKRARLDPSEEPSTSAASDAAPKDLPMEGVASSSSTTQGTPSKPKKLRTSPVPSPKDFENIRVVTFLNKYTKGSYTLADDRLAADRNANGYCFDLLIFFKEDPRWNQEAGGFYSYIAANDPEEVLRVWPRSNVAAFVFREPEVLNFTKYINCLAGDDTFYVFQATYFGFSPESDSDSSASDEDTDAEEAAEADDDDLEDGYVENTRNYSYHTGHSSSDEDEDGDLQNEPPPLVDREIKFSPPPSPVPEDRDSEEEEEEPEDEEEEEQVAADDESEEEAVPEAASPEPLNEDEEDNDLPALQPVPDADSDPDDEDASVSSESASSTGSINSAATDDLPPAPLEESGSDSEDTVSSTDSEQPMINLMQNHNQLPPPPPPVHHNNQDILEGSGLEPEVDDSDIDENDPPFN</sequence>